<organism evidence="2 3">
    <name type="scientific">Argiope bruennichi</name>
    <name type="common">Wasp spider</name>
    <name type="synonym">Aranea bruennichi</name>
    <dbReference type="NCBI Taxonomy" id="94029"/>
    <lineage>
        <taxon>Eukaryota</taxon>
        <taxon>Metazoa</taxon>
        <taxon>Ecdysozoa</taxon>
        <taxon>Arthropoda</taxon>
        <taxon>Chelicerata</taxon>
        <taxon>Arachnida</taxon>
        <taxon>Araneae</taxon>
        <taxon>Araneomorphae</taxon>
        <taxon>Entelegynae</taxon>
        <taxon>Araneoidea</taxon>
        <taxon>Araneidae</taxon>
        <taxon>Argiope</taxon>
    </lineage>
</organism>
<reference evidence="2" key="2">
    <citation type="submission" date="2020-06" db="EMBL/GenBank/DDBJ databases">
        <authorList>
            <person name="Sheffer M."/>
        </authorList>
    </citation>
    <scope>NUCLEOTIDE SEQUENCE</scope>
</reference>
<name>A0A8T0F5N1_ARGBR</name>
<dbReference type="EMBL" id="JABXBU010000030">
    <property type="protein sequence ID" value="KAF8785575.1"/>
    <property type="molecule type" value="Genomic_DNA"/>
</dbReference>
<feature type="transmembrane region" description="Helical" evidence="1">
    <location>
        <begin position="18"/>
        <end position="38"/>
    </location>
</feature>
<gene>
    <name evidence="2" type="ORF">HNY73_011093</name>
</gene>
<keyword evidence="1" id="KW-0812">Transmembrane</keyword>
<evidence type="ECO:0000313" key="3">
    <source>
        <dbReference type="Proteomes" id="UP000807504"/>
    </source>
</evidence>
<evidence type="ECO:0000256" key="1">
    <source>
        <dbReference type="SAM" id="Phobius"/>
    </source>
</evidence>
<comment type="caution">
    <text evidence="2">The sequence shown here is derived from an EMBL/GenBank/DDBJ whole genome shotgun (WGS) entry which is preliminary data.</text>
</comment>
<evidence type="ECO:0000313" key="2">
    <source>
        <dbReference type="EMBL" id="KAF8785575.1"/>
    </source>
</evidence>
<keyword evidence="3" id="KW-1185">Reference proteome</keyword>
<proteinExistence type="predicted"/>
<reference evidence="2" key="1">
    <citation type="journal article" date="2020" name="bioRxiv">
        <title>Chromosome-level reference genome of the European wasp spider Argiope bruennichi: a resource for studies on range expansion and evolutionary adaptation.</title>
        <authorList>
            <person name="Sheffer M.M."/>
            <person name="Hoppe A."/>
            <person name="Krehenwinkel H."/>
            <person name="Uhl G."/>
            <person name="Kuss A.W."/>
            <person name="Jensen L."/>
            <person name="Jensen C."/>
            <person name="Gillespie R.G."/>
            <person name="Hoff K.J."/>
            <person name="Prost S."/>
        </authorList>
    </citation>
    <scope>NUCLEOTIDE SEQUENCE</scope>
</reference>
<keyword evidence="1" id="KW-1133">Transmembrane helix</keyword>
<keyword evidence="1" id="KW-0472">Membrane</keyword>
<sequence length="219" mass="25300">MCHSDWHRAPSLRMMRPLWMRNTHPIALFISFGVDFLLRLHFRSSKFFLVEGNERSSAPPQMKFSICSSGSKIFMLRKNNNRCLHRRKQSVFLKGDQSAQESDMSFVFKKSGFIILKKRYLNNGYIFSVRKGPFIEEFYQCVTYGFYTSLRQEQVYTIFTLVVMFAVPLMSLIGTYAETFFTIATSIADRIRKSDRAAAAIACAALQDLGVITEEDKTM</sequence>
<dbReference type="AlphaFoldDB" id="A0A8T0F5N1"/>
<protein>
    <submittedName>
        <fullName evidence="2">Uncharacterized protein</fullName>
    </submittedName>
</protein>
<accession>A0A8T0F5N1</accession>
<dbReference type="Proteomes" id="UP000807504">
    <property type="component" value="Unassembled WGS sequence"/>
</dbReference>
<feature type="transmembrane region" description="Helical" evidence="1">
    <location>
        <begin position="155"/>
        <end position="177"/>
    </location>
</feature>